<dbReference type="Gene3D" id="3.40.220.10">
    <property type="entry name" value="Leucine Aminopeptidase, subunit E, domain 1"/>
    <property type="match status" value="1"/>
</dbReference>
<feature type="transmembrane region" description="Helical" evidence="1">
    <location>
        <begin position="44"/>
        <end position="65"/>
    </location>
</feature>
<keyword evidence="1" id="KW-1133">Transmembrane helix</keyword>
<comment type="caution">
    <text evidence="2">The sequence shown here is derived from an EMBL/GenBank/DDBJ whole genome shotgun (WGS) entry which is preliminary data.</text>
</comment>
<dbReference type="RefSeq" id="WP_146049829.1">
    <property type="nucleotide sequence ID" value="NZ_CP012639.1"/>
</dbReference>
<evidence type="ECO:0000256" key="1">
    <source>
        <dbReference type="SAM" id="Phobius"/>
    </source>
</evidence>
<evidence type="ECO:0000313" key="2">
    <source>
        <dbReference type="EMBL" id="MEX3189051.1"/>
    </source>
</evidence>
<reference evidence="2 3" key="1">
    <citation type="submission" date="2024-07" db="EMBL/GenBank/DDBJ databases">
        <title>Making a pathogen? Evaluating the impact of protist predation on the evolution of virulence in Serratia marcescens.</title>
        <authorList>
            <person name="Hopkins H."/>
            <person name="Lopezguerra C."/>
            <person name="Lau M.-J."/>
        </authorList>
    </citation>
    <scope>NUCLEOTIDE SEQUENCE [LARGE SCALE GENOMIC DNA]</scope>
    <source>
        <strain evidence="2 3">KZ19</strain>
    </source>
</reference>
<dbReference type="EMBL" id="PQGI02000003">
    <property type="protein sequence ID" value="MEX3189051.1"/>
    <property type="molecule type" value="Genomic_DNA"/>
</dbReference>
<proteinExistence type="predicted"/>
<evidence type="ECO:0000313" key="3">
    <source>
        <dbReference type="Proteomes" id="UP000237365"/>
    </source>
</evidence>
<reference evidence="2 3" key="2">
    <citation type="submission" date="2024-07" db="EMBL/GenBank/DDBJ databases">
        <authorList>
            <person name="Raymann K."/>
        </authorList>
    </citation>
    <scope>NUCLEOTIDE SEQUENCE [LARGE SCALE GENOMIC DNA]</scope>
    <source>
        <strain evidence="2 3">KZ19</strain>
    </source>
</reference>
<keyword evidence="1" id="KW-0472">Membrane</keyword>
<protein>
    <recommendedName>
        <fullName evidence="4">Macro domain-containing protein</fullName>
    </recommendedName>
</protein>
<dbReference type="InterPro" id="IPR043472">
    <property type="entry name" value="Macro_dom-like"/>
</dbReference>
<dbReference type="AlphaFoldDB" id="A0AB35Z6M9"/>
<dbReference type="SUPFAM" id="SSF52949">
    <property type="entry name" value="Macro domain-like"/>
    <property type="match status" value="1"/>
</dbReference>
<gene>
    <name evidence="2" type="ORF">C3R40_020800</name>
</gene>
<organism evidence="2 3">
    <name type="scientific">Serratia marcescens</name>
    <dbReference type="NCBI Taxonomy" id="615"/>
    <lineage>
        <taxon>Bacteria</taxon>
        <taxon>Pseudomonadati</taxon>
        <taxon>Pseudomonadota</taxon>
        <taxon>Gammaproteobacteria</taxon>
        <taxon>Enterobacterales</taxon>
        <taxon>Yersiniaceae</taxon>
        <taxon>Serratia</taxon>
    </lineage>
</organism>
<name>A0AB35Z6M9_SERMA</name>
<accession>A0AB35Z6M9</accession>
<dbReference type="Proteomes" id="UP000237365">
    <property type="component" value="Unassembled WGS sequence"/>
</dbReference>
<evidence type="ECO:0008006" key="4">
    <source>
        <dbReference type="Google" id="ProtNLM"/>
    </source>
</evidence>
<feature type="transmembrane region" description="Helical" evidence="1">
    <location>
        <begin position="6"/>
        <end position="23"/>
    </location>
</feature>
<sequence length="346" mass="39154">MLTYCIVSATSIIVLCIILYKIKPKYIYYSFLYYKKKITQDKNLSSRCIQYVATIFLFTVLYFFIDYVPFPDFIGKIMPLLPDYISALLVSLKGKGASITLILALIELVILIFLFFIFMKTPTSPKNKIVNELSLDKIINYKNVNIFSFFGSIEDISNIQVIVTSENSDLELASFSSTSISGRVRNMASSKDDVGNVISDPLYENIYIFKSKHNKYNDFNLGTCIPSQPFKLQNHGVKCVIHAVAIKKNNDNTISCDSSAIRKIISYSIGKCINNSFESIFIPIFGIGSAQQDPTYLINDQLESIKSVLDCELMNAPSTLSMNIYLGVYRELDCLFLKKSAIKTFR</sequence>
<feature type="transmembrane region" description="Helical" evidence="1">
    <location>
        <begin position="97"/>
        <end position="118"/>
    </location>
</feature>
<keyword evidence="1" id="KW-0812">Transmembrane</keyword>